<dbReference type="RefSeq" id="XP_053589527.1">
    <property type="nucleotide sequence ID" value="XM_053725333.1"/>
</dbReference>
<dbReference type="GO" id="GO:0035091">
    <property type="term" value="F:phosphatidylinositol binding"/>
    <property type="evidence" value="ECO:0007669"/>
    <property type="project" value="InterPro"/>
</dbReference>
<name>A0A6A5HDH7_CAERE</name>
<dbReference type="SMART" id="SM00312">
    <property type="entry name" value="PX"/>
    <property type="match status" value="1"/>
</dbReference>
<organism evidence="6 7">
    <name type="scientific">Caenorhabditis remanei</name>
    <name type="common">Caenorhabditis vulgaris</name>
    <dbReference type="NCBI Taxonomy" id="31234"/>
    <lineage>
        <taxon>Eukaryota</taxon>
        <taxon>Metazoa</taxon>
        <taxon>Ecdysozoa</taxon>
        <taxon>Nematoda</taxon>
        <taxon>Chromadorea</taxon>
        <taxon>Rhabditida</taxon>
        <taxon>Rhabditina</taxon>
        <taxon>Rhabditomorpha</taxon>
        <taxon>Rhabditoidea</taxon>
        <taxon>Rhabditidae</taxon>
        <taxon>Peloderinae</taxon>
        <taxon>Caenorhabditis</taxon>
    </lineage>
</organism>
<evidence type="ECO:0000313" key="7">
    <source>
        <dbReference type="Proteomes" id="UP000483820"/>
    </source>
</evidence>
<dbReference type="InterPro" id="IPR036305">
    <property type="entry name" value="RGS_sf"/>
</dbReference>
<protein>
    <recommendedName>
        <fullName evidence="8">PXA domain-containing protein</fullName>
    </recommendedName>
</protein>
<evidence type="ECO:0000259" key="4">
    <source>
        <dbReference type="PROSITE" id="PS50195"/>
    </source>
</evidence>
<keyword evidence="2" id="KW-1133">Transmembrane helix</keyword>
<dbReference type="GeneID" id="9797749"/>
<reference evidence="6 7" key="1">
    <citation type="submission" date="2019-12" db="EMBL/GenBank/DDBJ databases">
        <title>Chromosome-level assembly of the Caenorhabditis remanei genome.</title>
        <authorList>
            <person name="Teterina A.A."/>
            <person name="Willis J.H."/>
            <person name="Phillips P.C."/>
        </authorList>
    </citation>
    <scope>NUCLEOTIDE SEQUENCE [LARGE SCALE GENOMIC DNA]</scope>
    <source>
        <strain evidence="6 7">PX506</strain>
        <tissue evidence="6">Whole organism</tissue>
    </source>
</reference>
<dbReference type="Gene3D" id="3.30.1520.10">
    <property type="entry name" value="Phox-like domain"/>
    <property type="match status" value="1"/>
</dbReference>
<dbReference type="InterPro" id="IPR036871">
    <property type="entry name" value="PX_dom_sf"/>
</dbReference>
<dbReference type="Pfam" id="PF00787">
    <property type="entry name" value="PX"/>
    <property type="match status" value="1"/>
</dbReference>
<dbReference type="Proteomes" id="UP000483820">
    <property type="component" value="Chromosome II"/>
</dbReference>
<dbReference type="PROSITE" id="PS50132">
    <property type="entry name" value="RGS"/>
    <property type="match status" value="1"/>
</dbReference>
<evidence type="ECO:0008006" key="8">
    <source>
        <dbReference type="Google" id="ProtNLM"/>
    </source>
</evidence>
<feature type="domain" description="RGS" evidence="3">
    <location>
        <begin position="1032"/>
        <end position="1158"/>
    </location>
</feature>
<evidence type="ECO:0000313" key="6">
    <source>
        <dbReference type="EMBL" id="KAF1765820.1"/>
    </source>
</evidence>
<evidence type="ECO:0000256" key="2">
    <source>
        <dbReference type="SAM" id="Phobius"/>
    </source>
</evidence>
<dbReference type="Pfam" id="PF01926">
    <property type="entry name" value="MMR_HSR1"/>
    <property type="match status" value="1"/>
</dbReference>
<dbReference type="InterPro" id="IPR016137">
    <property type="entry name" value="RGS"/>
</dbReference>
<dbReference type="PROSITE" id="PS51207">
    <property type="entry name" value="PXA"/>
    <property type="match status" value="1"/>
</dbReference>
<dbReference type="InterPro" id="IPR003114">
    <property type="entry name" value="Phox_assoc"/>
</dbReference>
<evidence type="ECO:0000256" key="1">
    <source>
        <dbReference type="SAM" id="MobiDB-lite"/>
    </source>
</evidence>
<dbReference type="SUPFAM" id="SSF64268">
    <property type="entry name" value="PX domain"/>
    <property type="match status" value="1"/>
</dbReference>
<dbReference type="InterPro" id="IPR044926">
    <property type="entry name" value="RGS_subdomain_2"/>
</dbReference>
<feature type="region of interest" description="Disordered" evidence="1">
    <location>
        <begin position="1200"/>
        <end position="1231"/>
    </location>
</feature>
<dbReference type="SMART" id="SM00313">
    <property type="entry name" value="PXA"/>
    <property type="match status" value="1"/>
</dbReference>
<dbReference type="EMBL" id="WUAV01000002">
    <property type="protein sequence ID" value="KAF1765820.1"/>
    <property type="molecule type" value="Genomic_DNA"/>
</dbReference>
<dbReference type="PROSITE" id="PS50195">
    <property type="entry name" value="PX"/>
    <property type="match status" value="1"/>
</dbReference>
<feature type="region of interest" description="Disordered" evidence="1">
    <location>
        <begin position="118"/>
        <end position="147"/>
    </location>
</feature>
<keyword evidence="2" id="KW-0472">Membrane</keyword>
<dbReference type="InterPro" id="IPR027417">
    <property type="entry name" value="P-loop_NTPase"/>
</dbReference>
<dbReference type="KEGG" id="crq:GCK72_005773"/>
<feature type="transmembrane region" description="Helical" evidence="2">
    <location>
        <begin position="701"/>
        <end position="717"/>
    </location>
</feature>
<dbReference type="Pfam" id="PF00615">
    <property type="entry name" value="RGS"/>
    <property type="match status" value="1"/>
</dbReference>
<evidence type="ECO:0000259" key="5">
    <source>
        <dbReference type="PROSITE" id="PS51207"/>
    </source>
</evidence>
<dbReference type="CDD" id="cd01855">
    <property type="entry name" value="YqeH"/>
    <property type="match status" value="1"/>
</dbReference>
<feature type="region of interest" description="Disordered" evidence="1">
    <location>
        <begin position="467"/>
        <end position="486"/>
    </location>
</feature>
<feature type="compositionally biased region" description="Low complexity" evidence="1">
    <location>
        <begin position="1219"/>
        <end position="1231"/>
    </location>
</feature>
<dbReference type="InterPro" id="IPR052807">
    <property type="entry name" value="Mito_transl_resp_regulator"/>
</dbReference>
<dbReference type="Pfam" id="PF08628">
    <property type="entry name" value="Nexin_C"/>
    <property type="match status" value="1"/>
</dbReference>
<dbReference type="PANTHER" id="PTHR46406:SF1">
    <property type="entry name" value="NITRIC OXIDE-ASSOCIATED PROTEIN 1"/>
    <property type="match status" value="1"/>
</dbReference>
<dbReference type="InterPro" id="IPR037436">
    <property type="entry name" value="SNX14_PX"/>
</dbReference>
<dbReference type="Gene3D" id="1.10.167.10">
    <property type="entry name" value="Regulator of G-protein Signalling 4, domain 2"/>
    <property type="match status" value="1"/>
</dbReference>
<dbReference type="SUPFAM" id="SSF52540">
    <property type="entry name" value="P-loop containing nucleoside triphosphate hydrolases"/>
    <property type="match status" value="1"/>
</dbReference>
<feature type="domain" description="PXA" evidence="5">
    <location>
        <begin position="791"/>
        <end position="993"/>
    </location>
</feature>
<proteinExistence type="predicted"/>
<dbReference type="InterPro" id="IPR001683">
    <property type="entry name" value="PX_dom"/>
</dbReference>
<dbReference type="InterPro" id="IPR006073">
    <property type="entry name" value="GTP-bd"/>
</dbReference>
<feature type="transmembrane region" description="Helical" evidence="2">
    <location>
        <begin position="724"/>
        <end position="742"/>
    </location>
</feature>
<dbReference type="Pfam" id="PF02194">
    <property type="entry name" value="PXA"/>
    <property type="match status" value="1"/>
</dbReference>
<dbReference type="CTD" id="9797749"/>
<feature type="domain" description="PX" evidence="4">
    <location>
        <begin position="1280"/>
        <end position="1399"/>
    </location>
</feature>
<comment type="caution">
    <text evidence="6">The sequence shown here is derived from an EMBL/GenBank/DDBJ whole genome shotgun (WGS) entry which is preliminary data.</text>
</comment>
<dbReference type="CDD" id="cd06877">
    <property type="entry name" value="PX_SNX14"/>
    <property type="match status" value="1"/>
</dbReference>
<keyword evidence="2" id="KW-0812">Transmembrane</keyword>
<sequence>MLGEKMLSLDPSYQKIVEKRTPKSVTSPEPSSEHPITFPLKSMNINTISSSSSSTDIFSNGNGVGKSSDGDRGFYVEADVFVDEYVAGSSLDLDPGDRMVATREYYGSDDAVERISFQKPGQRMAGVEENEQKGSSNTSDNIDDPEISTMTGTIVEDMPASSTKCTGCGANFHCKDSSLPGFVPLEILEKIDRKTIFHHKNENPPQSLCKRCHLLQEHNFLLNVNVCDVDYSRMMSELRKQPESLVVLVVDVTDLPGSIYPKLAQVVGSRRPMIVVGNKVDLLPPDAKTGYMYRFKKTVERAVEKAGLLEHFNILHTALVSAKTGHGIEELITEIYLKYTNVRLGMRGDIFLVGCTNAGKSTMFNALLQSDLCKVRAVDLVDRATTSIWPGTTISLLKFPVMKPGPYRLEMRRRRLLTHRAWNKKEMYARKLLLAETGDDRYAIPTSVIQNTYKDSEEELQPMALKELQGGEEDEDDVQRRNEERSKYSLDDPIFAKGKWCYDTPGTVNQNQVLSLFTLDELVNVTPRRVLKPRTAIVKAGESLLIGGVGRIDVESIAGYANVLLTTFANDQLPLNVMPTHEVEEFYRKWLGTPSLVVPQGDITRMASWPEFKDDNNEIGRRFEMKGRKDEGCCDIVLSSIGWVMVTSEKDVVLSAFSPANKGLTARIQPILPYSASLRGKRLPGSQFYKVQPIEFPVNRIHVAAAVVLLTAIFYAAGFGFGSIFLVVGSLIGGVLFARWIFECSNGELLFQWKDYFNATAAPVDLNSEEDDAKTDTAKTRQMPWQDLTLPASLNEAVESLLCEIVEQYVNGWYGGAISRDRAFINEIKYQLRYASANLVRCIRRVDLSRFVADEALPIASFHVSRLTELELKLRTSNGPPRSLLESKIAEQLDDIHVALSGREEETAYVRQIADFLIPRLLDETRLAGRAHDDDSPLRLFGRGKNERPWPSKSMRGFLREMLTNAVLLPVFDMLTQPDTINYWLILLFDEDRNVEMIEEHIDTTPIPLLKGLCDDSSSSSDNIPDSLLQLKLTEVLRDARLYSIFRMYLQDIRGPVHELQFLVEATRILESIQRKSESSSQIAYDIWQLYGQFVHESSQERVRLNEKLVEQYKSAVEVNDLSVLEEIIELSYQEVYNRTQSTHVVSFCQSECFLGYLCGSPPVTINELIDQQDRQRVAAPVERTFSLSQLRARVRKALTSVGDEEKEEIGGGSGGGVETPESQGGSSSSSYVNIAVPSIDVISADGNIEEGVEEPETPVPIPTNPGLVMDPEPIDLNCWKVNVSQVSGLRDRITDRTIFVFIIEVERPDAKPHETQRWSIHRSFNEFYVLESKLNEFHGDSLRFSPLPTRKTFVTRDKPYMEQHRLIFSTFISTLSKQRLLNRSELLLAFLSSNEEFRDTLSLGDLNPWKVVKKTLPGKLVGREKGQNLKPYLLKALAQTLAPADRVEEKSDNLLEDVTPTNSGASLATNAVYSSIYGNNFDNVFKETYKNSDDIQLWTTSAYDSILLLFWKPLKCQFEWMTPIFTAIRSLCSKTIDSVIRSILANVFQKSLSVANMTYLIQHVQWSLFCNDAPWPTEQEMKMREELAMRRTLEYFQNNIPIHAQRLIGRDDIKTLLSRIIDGLQYPRLNKQLLYVLIDRLLLQVFPELDELGQHPLQ</sequence>
<evidence type="ECO:0000259" key="3">
    <source>
        <dbReference type="PROSITE" id="PS50132"/>
    </source>
</evidence>
<dbReference type="GO" id="GO:0005525">
    <property type="term" value="F:GTP binding"/>
    <property type="evidence" value="ECO:0007669"/>
    <property type="project" value="InterPro"/>
</dbReference>
<dbReference type="SUPFAM" id="SSF48097">
    <property type="entry name" value="Regulator of G-protein signaling, RGS"/>
    <property type="match status" value="1"/>
</dbReference>
<accession>A0A6A5HDH7</accession>
<dbReference type="InterPro" id="IPR013937">
    <property type="entry name" value="Sorting_nexin_C"/>
</dbReference>
<dbReference type="SMART" id="SM00315">
    <property type="entry name" value="RGS"/>
    <property type="match status" value="1"/>
</dbReference>
<dbReference type="Gene3D" id="3.40.50.300">
    <property type="entry name" value="P-loop containing nucleotide triphosphate hydrolases"/>
    <property type="match status" value="1"/>
</dbReference>
<dbReference type="PANTHER" id="PTHR46406">
    <property type="entry name" value="NITRIC OXIDE-ASSOCIATED PROTEIN 1"/>
    <property type="match status" value="1"/>
</dbReference>
<gene>
    <name evidence="6" type="ORF">GCK72_005773</name>
</gene>